<name>A0A9E7FRU9_9LILI</name>
<feature type="region of interest" description="Disordered" evidence="1">
    <location>
        <begin position="437"/>
        <end position="468"/>
    </location>
</feature>
<feature type="non-terminal residue" evidence="2">
    <location>
        <position position="1"/>
    </location>
</feature>
<dbReference type="Pfam" id="PF05758">
    <property type="entry name" value="Ycf1"/>
    <property type="match status" value="1"/>
</dbReference>
<dbReference type="GO" id="GO:0016020">
    <property type="term" value="C:membrane"/>
    <property type="evidence" value="ECO:0007669"/>
    <property type="project" value="InterPro"/>
</dbReference>
<organism evidence="2 3">
    <name type="scientific">Musa troglodytarum</name>
    <name type="common">fe'i banana</name>
    <dbReference type="NCBI Taxonomy" id="320322"/>
    <lineage>
        <taxon>Eukaryota</taxon>
        <taxon>Viridiplantae</taxon>
        <taxon>Streptophyta</taxon>
        <taxon>Embryophyta</taxon>
        <taxon>Tracheophyta</taxon>
        <taxon>Spermatophyta</taxon>
        <taxon>Magnoliopsida</taxon>
        <taxon>Liliopsida</taxon>
        <taxon>Zingiberales</taxon>
        <taxon>Musaceae</taxon>
        <taxon>Musa</taxon>
    </lineage>
</organism>
<dbReference type="OrthoDB" id="1745887at2759"/>
<dbReference type="PANTHER" id="PTHR33163">
    <property type="entry name" value="PROTEIN TIC 214-RELATED"/>
    <property type="match status" value="1"/>
</dbReference>
<dbReference type="PANTHER" id="PTHR33163:SF40">
    <property type="entry name" value="PROTEIN TIC 214"/>
    <property type="match status" value="1"/>
</dbReference>
<evidence type="ECO:0000313" key="3">
    <source>
        <dbReference type="Proteomes" id="UP001055439"/>
    </source>
</evidence>
<evidence type="ECO:0008006" key="4">
    <source>
        <dbReference type="Google" id="ProtNLM"/>
    </source>
</evidence>
<evidence type="ECO:0000313" key="2">
    <source>
        <dbReference type="EMBL" id="URD99201.1"/>
    </source>
</evidence>
<keyword evidence="3" id="KW-1185">Reference proteome</keyword>
<gene>
    <name evidence="2" type="ORF">MUK42_19055</name>
</gene>
<dbReference type="InterPro" id="IPR008896">
    <property type="entry name" value="TIC214"/>
</dbReference>
<feature type="region of interest" description="Disordered" evidence="1">
    <location>
        <begin position="1"/>
        <end position="20"/>
    </location>
</feature>
<reference evidence="2" key="1">
    <citation type="submission" date="2022-05" db="EMBL/GenBank/DDBJ databases">
        <title>The Musa troglodytarum L. genome provides insights into the mechanism of non-climacteric behaviour and enrichment of carotenoids.</title>
        <authorList>
            <person name="Wang J."/>
        </authorList>
    </citation>
    <scope>NUCLEOTIDE SEQUENCE</scope>
    <source>
        <tissue evidence="2">Leaf</tissue>
    </source>
</reference>
<protein>
    <recommendedName>
        <fullName evidence="4">Translocon at the inner envelope membrane of chloroplasts 214</fullName>
    </recommendedName>
</protein>
<dbReference type="Proteomes" id="UP001055439">
    <property type="component" value="Chromosome 4"/>
</dbReference>
<sequence>KEESDVESEEESDVETTSYQDNWELGRLEEEKNEKTFFRFDFEKPIRWNRPLRYIKNNRFENSVQNEMSQYFFYTCSSDGKQIISFTYPPSLSTFSEMIERKMSLYMTEKFSHEDLYDYWVSTNEQKKYNLSNELISRIKTLEEEEERISLALDILEKRTRLCNDENEQEYLPKAYDPFLNGPYRGTINKFYSHTIMNDLITSTEEEDEDSIETFWINKIHGLFPISKNSREFEHEKNPLDEKSSFNYIVNFEEERRINSESKAKSLRFVFDIITTNPDQTTTEKKSIGIEEISKKVPRWSYKLTDEIEGLDQEDGEEQKEDYEISSRKAKRVVIYTDNNPDTDTNDIDQAEAEAEKEEVALIRYSQQPDFNRGIIQGSMRAQRRKTVIWEIFQTNVHSPLFLDRIDKVFFFSFFDFFDRYRYRIINLIFRNSVEGNPESKTSDFAEEKEETNTGKKKDEEKKKKEEDERITISETWDSIIFAQAIRGLMLITQSFFRKNIVLPSLIIAKNIGRMLLFQFPEWYEDLKEWNREIHVKCTYNGVPLSETEFPKDWLTDGIQIKILFPFRLKPWRRSIMAGVVGRPNLLLKILFRLCVDHIAVSSLLVLQCDSLLATSAFCLYLVVPCLRVLF</sequence>
<feature type="compositionally biased region" description="Acidic residues" evidence="1">
    <location>
        <begin position="1"/>
        <end position="14"/>
    </location>
</feature>
<feature type="compositionally biased region" description="Basic and acidic residues" evidence="1">
    <location>
        <begin position="441"/>
        <end position="468"/>
    </location>
</feature>
<accession>A0A9E7FRU9</accession>
<proteinExistence type="predicted"/>
<evidence type="ECO:0000256" key="1">
    <source>
        <dbReference type="SAM" id="MobiDB-lite"/>
    </source>
</evidence>
<dbReference type="EMBL" id="CP097506">
    <property type="protein sequence ID" value="URD99201.1"/>
    <property type="molecule type" value="Genomic_DNA"/>
</dbReference>
<dbReference type="AlphaFoldDB" id="A0A9E7FRU9"/>